<protein>
    <submittedName>
        <fullName evidence="2">Uncharacterized protein</fullName>
    </submittedName>
</protein>
<evidence type="ECO:0000313" key="3">
    <source>
        <dbReference type="Proteomes" id="UP000298061"/>
    </source>
</evidence>
<feature type="compositionally biased region" description="Basic and acidic residues" evidence="1">
    <location>
        <begin position="109"/>
        <end position="123"/>
    </location>
</feature>
<accession>A0A4Z0A1P8</accession>
<feature type="region of interest" description="Disordered" evidence="1">
    <location>
        <begin position="99"/>
        <end position="204"/>
    </location>
</feature>
<name>A0A4Z0A1P8_9AGAM</name>
<dbReference type="PANTHER" id="PTHR40630">
    <property type="entry name" value="POSSIBLE DNA-BINDING PROTEIN"/>
    <property type="match status" value="1"/>
</dbReference>
<keyword evidence="3" id="KW-1185">Reference proteome</keyword>
<feature type="compositionally biased region" description="Basic and acidic residues" evidence="1">
    <location>
        <begin position="159"/>
        <end position="168"/>
    </location>
</feature>
<dbReference type="Pfam" id="PF11338">
    <property type="entry name" value="DUF3140"/>
    <property type="match status" value="1"/>
</dbReference>
<dbReference type="STRING" id="135208.A0A4Z0A1P8"/>
<dbReference type="EMBL" id="SFCI01000370">
    <property type="protein sequence ID" value="TFY80227.1"/>
    <property type="molecule type" value="Genomic_DNA"/>
</dbReference>
<sequence>MSDKSTTEIIRTFHEQVNLTADELEKWLDNPNSRKAGTGVGHDSGRRIVQILRKNPKKDEAKYDEDDIAHMRKVVAYNGRHLAQEDHLKDTKTIEELEKAKSTISLRNWGHDPVKVKKEEDSPGKASIVQKGKKQPGAETGAKRKRDEEEEEEEEEESSVERTLREGDTANGKATGRNKRRAAPKGRNETQEGVDPGQFDAKQA</sequence>
<comment type="caution">
    <text evidence="2">The sequence shown here is derived from an EMBL/GenBank/DDBJ whole genome shotgun (WGS) entry which is preliminary data.</text>
</comment>
<dbReference type="AlphaFoldDB" id="A0A4Z0A1P8"/>
<evidence type="ECO:0000313" key="2">
    <source>
        <dbReference type="EMBL" id="TFY80227.1"/>
    </source>
</evidence>
<dbReference type="Proteomes" id="UP000298061">
    <property type="component" value="Unassembled WGS sequence"/>
</dbReference>
<dbReference type="PANTHER" id="PTHR40630:SF1">
    <property type="entry name" value="DNA-BINDING PROTEIN"/>
    <property type="match status" value="1"/>
</dbReference>
<reference evidence="2 3" key="1">
    <citation type="submission" date="2019-02" db="EMBL/GenBank/DDBJ databases">
        <title>Genome sequencing of the rare red list fungi Hericium alpestre (H. flagellum).</title>
        <authorList>
            <person name="Buettner E."/>
            <person name="Kellner H."/>
        </authorList>
    </citation>
    <scope>NUCLEOTIDE SEQUENCE [LARGE SCALE GENOMIC DNA]</scope>
    <source>
        <strain evidence="2 3">DSM 108284</strain>
    </source>
</reference>
<organism evidence="2 3">
    <name type="scientific">Hericium alpestre</name>
    <dbReference type="NCBI Taxonomy" id="135208"/>
    <lineage>
        <taxon>Eukaryota</taxon>
        <taxon>Fungi</taxon>
        <taxon>Dikarya</taxon>
        <taxon>Basidiomycota</taxon>
        <taxon>Agaricomycotina</taxon>
        <taxon>Agaricomycetes</taxon>
        <taxon>Russulales</taxon>
        <taxon>Hericiaceae</taxon>
        <taxon>Hericium</taxon>
    </lineage>
</organism>
<proteinExistence type="predicted"/>
<feature type="compositionally biased region" description="Acidic residues" evidence="1">
    <location>
        <begin position="148"/>
        <end position="158"/>
    </location>
</feature>
<dbReference type="InterPro" id="IPR021487">
    <property type="entry name" value="DUF3140"/>
</dbReference>
<evidence type="ECO:0000256" key="1">
    <source>
        <dbReference type="SAM" id="MobiDB-lite"/>
    </source>
</evidence>
<dbReference type="OrthoDB" id="2131339at2759"/>
<gene>
    <name evidence="2" type="ORF">EWM64_g3780</name>
</gene>